<dbReference type="eggNOG" id="COG3210">
    <property type="taxonomic scope" value="Bacteria"/>
</dbReference>
<accession>K9W8A7</accession>
<dbReference type="HOGENOM" id="CLU_1004054_0_0_3"/>
<protein>
    <submittedName>
        <fullName evidence="3">Uncharacterized protein</fullName>
    </submittedName>
</protein>
<dbReference type="PANTHER" id="PTHR46564:SF1">
    <property type="entry name" value="TRANSPOSASE"/>
    <property type="match status" value="1"/>
</dbReference>
<dbReference type="Gene3D" id="2.160.20.10">
    <property type="entry name" value="Single-stranded right-handed beta-helix, Pectin lyase-like"/>
    <property type="match status" value="1"/>
</dbReference>
<dbReference type="Proteomes" id="UP000010471">
    <property type="component" value="Chromosome"/>
</dbReference>
<name>K9W8A7_9CYAN</name>
<proteinExistence type="predicted"/>
<dbReference type="SUPFAM" id="SSF51126">
    <property type="entry name" value="Pectin lyase-like"/>
    <property type="match status" value="1"/>
</dbReference>
<evidence type="ECO:0000313" key="3">
    <source>
        <dbReference type="EMBL" id="AFZ16600.1"/>
    </source>
</evidence>
<evidence type="ECO:0000259" key="2">
    <source>
        <dbReference type="Pfam" id="PF13358"/>
    </source>
</evidence>
<dbReference type="STRING" id="1173027.Mic7113_0687"/>
<sequence length="277" mass="28397">MNVPGDFTATTATRIGFGNNNGFNAVGTNDYSALIETPSTFAFGTSGAPGAIINTGQLAVSEGKNLTLLGGTVLSTGELKAPGGNLSIAAVPGQNLIRISLSGHLLNLEIQPCGSSTNCTLPATSNALLPTPLSLPQLLTGNAGSPAKGLTVNDVGQVVLTDSGLVVPQSPGTLVLSGTADASTTKQSDIGGSVQLRGNLVGLVEKAQERDVSRKAVALPKGIEAAGCQIVYLPPYSPDLNRIEKCWAWLKSRIRKRLPQSASLRDAIESVLKQAAS</sequence>
<gene>
    <name evidence="3" type="ORF">Mic7113_0687</name>
</gene>
<feature type="domain" description="Tc1-like transposase DDE" evidence="2">
    <location>
        <begin position="223"/>
        <end position="260"/>
    </location>
</feature>
<dbReference type="Pfam" id="PF13358">
    <property type="entry name" value="DDE_3"/>
    <property type="match status" value="1"/>
</dbReference>
<evidence type="ECO:0000313" key="4">
    <source>
        <dbReference type="Proteomes" id="UP000010471"/>
    </source>
</evidence>
<dbReference type="InterPro" id="IPR038717">
    <property type="entry name" value="Tc1-like_DDE_dom"/>
</dbReference>
<dbReference type="AlphaFoldDB" id="K9W8A7"/>
<evidence type="ECO:0000259" key="1">
    <source>
        <dbReference type="Pfam" id="PF05860"/>
    </source>
</evidence>
<dbReference type="KEGG" id="mic:Mic7113_0687"/>
<dbReference type="InterPro" id="IPR011050">
    <property type="entry name" value="Pectin_lyase_fold/virulence"/>
</dbReference>
<dbReference type="InterPro" id="IPR012334">
    <property type="entry name" value="Pectin_lyas_fold"/>
</dbReference>
<keyword evidence="4" id="KW-1185">Reference proteome</keyword>
<dbReference type="Pfam" id="PF05860">
    <property type="entry name" value="TPS"/>
    <property type="match status" value="1"/>
</dbReference>
<dbReference type="PANTHER" id="PTHR46564">
    <property type="entry name" value="TRANSPOSASE"/>
    <property type="match status" value="1"/>
</dbReference>
<reference evidence="3 4" key="1">
    <citation type="submission" date="2012-06" db="EMBL/GenBank/DDBJ databases">
        <title>Finished chromosome of genome of Microcoleus sp. PCC 7113.</title>
        <authorList>
            <consortium name="US DOE Joint Genome Institute"/>
            <person name="Gugger M."/>
            <person name="Coursin T."/>
            <person name="Rippka R."/>
            <person name="Tandeau De Marsac N."/>
            <person name="Huntemann M."/>
            <person name="Wei C.-L."/>
            <person name="Han J."/>
            <person name="Detter J.C."/>
            <person name="Han C."/>
            <person name="Tapia R."/>
            <person name="Chen A."/>
            <person name="Kyrpides N."/>
            <person name="Mavromatis K."/>
            <person name="Markowitz V."/>
            <person name="Szeto E."/>
            <person name="Ivanova N."/>
            <person name="Pagani I."/>
            <person name="Pati A."/>
            <person name="Goodwin L."/>
            <person name="Nordberg H.P."/>
            <person name="Cantor M.N."/>
            <person name="Hua S.X."/>
            <person name="Woyke T."/>
            <person name="Kerfeld C.A."/>
        </authorList>
    </citation>
    <scope>NUCLEOTIDE SEQUENCE [LARGE SCALE GENOMIC DNA]</scope>
    <source>
        <strain evidence="3 4">PCC 7113</strain>
    </source>
</reference>
<dbReference type="InterPro" id="IPR008638">
    <property type="entry name" value="FhaB/CdiA-like_TPS"/>
</dbReference>
<dbReference type="EMBL" id="CP003630">
    <property type="protein sequence ID" value="AFZ16600.1"/>
    <property type="molecule type" value="Genomic_DNA"/>
</dbReference>
<dbReference type="OrthoDB" id="427021at2"/>
<dbReference type="eggNOG" id="COG3335">
    <property type="taxonomic scope" value="Bacteria"/>
</dbReference>
<dbReference type="PATRIC" id="fig|1173027.3.peg.755"/>
<organism evidence="3 4">
    <name type="scientific">Allocoleopsis franciscana PCC 7113</name>
    <dbReference type="NCBI Taxonomy" id="1173027"/>
    <lineage>
        <taxon>Bacteria</taxon>
        <taxon>Bacillati</taxon>
        <taxon>Cyanobacteriota</taxon>
        <taxon>Cyanophyceae</taxon>
        <taxon>Coleofasciculales</taxon>
        <taxon>Coleofasciculaceae</taxon>
        <taxon>Allocoleopsis</taxon>
        <taxon>Allocoleopsis franciscana</taxon>
    </lineage>
</organism>
<feature type="domain" description="Filamentous haemagglutinin FhaB/tRNA nuclease CdiA-like TPS" evidence="1">
    <location>
        <begin position="2"/>
        <end position="111"/>
    </location>
</feature>